<evidence type="ECO:0000256" key="3">
    <source>
        <dbReference type="ARBA" id="ARBA00023315"/>
    </source>
</evidence>
<comment type="catalytic activity">
    <reaction evidence="4">
        <text>1D-myo-inositol 2-(L-cysteinylamino)-2-deoxy-alpha-D-glucopyranoside + acetyl-CoA = mycothiol + CoA + H(+)</text>
        <dbReference type="Rhea" id="RHEA:26172"/>
        <dbReference type="ChEBI" id="CHEBI:15378"/>
        <dbReference type="ChEBI" id="CHEBI:16768"/>
        <dbReference type="ChEBI" id="CHEBI:57287"/>
        <dbReference type="ChEBI" id="CHEBI:57288"/>
        <dbReference type="ChEBI" id="CHEBI:58887"/>
        <dbReference type="EC" id="2.3.1.189"/>
    </reaction>
</comment>
<gene>
    <name evidence="4 7" type="primary">mshD</name>
    <name evidence="7" type="ORF">G1H11_06515</name>
</gene>
<feature type="compositionally biased region" description="Low complexity" evidence="5">
    <location>
        <begin position="61"/>
        <end position="73"/>
    </location>
</feature>
<feature type="binding site" evidence="4">
    <location>
        <begin position="259"/>
        <end position="261"/>
    </location>
    <ligand>
        <name>acetyl-CoA</name>
        <dbReference type="ChEBI" id="CHEBI:57288"/>
        <label>2</label>
    </ligand>
</feature>
<feature type="binding site" evidence="4">
    <location>
        <begin position="100"/>
        <end position="102"/>
    </location>
    <ligand>
        <name>acetyl-CoA</name>
        <dbReference type="ChEBI" id="CHEBI:57288"/>
        <label>1</label>
    </ligand>
</feature>
<dbReference type="CDD" id="cd04301">
    <property type="entry name" value="NAT_SF"/>
    <property type="match status" value="1"/>
</dbReference>
<name>A0A6N9YIY6_9ACTN</name>
<evidence type="ECO:0000313" key="8">
    <source>
        <dbReference type="Proteomes" id="UP000469185"/>
    </source>
</evidence>
<evidence type="ECO:0000259" key="6">
    <source>
        <dbReference type="PROSITE" id="PS51186"/>
    </source>
</evidence>
<dbReference type="InterPro" id="IPR000182">
    <property type="entry name" value="GNAT_dom"/>
</dbReference>
<comment type="subunit">
    <text evidence="4">Monomer.</text>
</comment>
<dbReference type="EMBL" id="JAAGOB010000003">
    <property type="protein sequence ID" value="NED94963.1"/>
    <property type="molecule type" value="Genomic_DNA"/>
</dbReference>
<dbReference type="InterPro" id="IPR016181">
    <property type="entry name" value="Acyl_CoA_acyltransferase"/>
</dbReference>
<comment type="function">
    <text evidence="4">Catalyzes the transfer of acetyl from acetyl-CoA to desacetylmycothiol (Cys-GlcN-Ins) to form mycothiol.</text>
</comment>
<comment type="caution">
    <text evidence="4">Lacks conserved residue(s) required for the propagation of feature annotation.</text>
</comment>
<dbReference type="GO" id="GO:0035447">
    <property type="term" value="F:mycothiol synthase activity"/>
    <property type="evidence" value="ECO:0007669"/>
    <property type="project" value="UniProtKB-UniRule"/>
</dbReference>
<feature type="binding site" evidence="4">
    <location>
        <position position="200"/>
    </location>
    <ligand>
        <name>1D-myo-inositol 2-(L-cysteinylamino)-2-deoxy-alpha-D-glucopyranoside</name>
        <dbReference type="ChEBI" id="CHEBI:58887"/>
    </ligand>
</feature>
<comment type="similarity">
    <text evidence="4">Belongs to the acetyltransferase family. MshD subfamily.</text>
</comment>
<sequence>MRVTRDTTFSAESVRRLGELAHRARSADGQAPFSDELWQAAVEGLTDAALTTWAGVASDDAAPTPRAGRTPPAGHVPPAGQILSGAAFAARQGERRAAELLVDPDRRRHGLGGALLSELLDSVPGEVWVWSHGDHPGARALAARHGLDRARELFQLRRPADRPVPDTQAPPGVTVRTFQPGQDEEAWVAVNSAAFSWHPEQGSRTIDDIRAAQSEPWFDPDAFFVAESGGEMVGFHWTKIHPVVPDSPGDPALGEVYVLGVAPQAHGSGIGGHLTAVGLRHLAAQGAGEVMLYVEGDNAAALRVYERLGFTRYAVDVAYRRGAGE</sequence>
<dbReference type="Pfam" id="PF00583">
    <property type="entry name" value="Acetyltransf_1"/>
    <property type="match status" value="2"/>
</dbReference>
<dbReference type="PIRSF" id="PIRSF021524">
    <property type="entry name" value="MSH_acetyltransferase"/>
    <property type="match status" value="1"/>
</dbReference>
<dbReference type="PANTHER" id="PTHR43617:SF31">
    <property type="entry name" value="MYCOTHIOL ACETYLTRANSFERASE"/>
    <property type="match status" value="1"/>
</dbReference>
<dbReference type="EC" id="2.3.1.189" evidence="4"/>
<evidence type="ECO:0000256" key="2">
    <source>
        <dbReference type="ARBA" id="ARBA00022737"/>
    </source>
</evidence>
<dbReference type="AlphaFoldDB" id="A0A6N9YIY6"/>
<dbReference type="PROSITE" id="PS51186">
    <property type="entry name" value="GNAT"/>
    <property type="match status" value="1"/>
</dbReference>
<feature type="binding site" evidence="4">
    <location>
        <position position="255"/>
    </location>
    <ligand>
        <name>1D-myo-inositol 2-(L-cysteinylamino)-2-deoxy-alpha-D-glucopyranoside</name>
        <dbReference type="ChEBI" id="CHEBI:58887"/>
    </ligand>
</feature>
<dbReference type="HAMAP" id="MF_01698">
    <property type="entry name" value="MshD"/>
    <property type="match status" value="1"/>
</dbReference>
<dbReference type="Proteomes" id="UP000469185">
    <property type="component" value="Unassembled WGS sequence"/>
</dbReference>
<dbReference type="InterPro" id="IPR017813">
    <property type="entry name" value="Mycothiol_AcTrfase"/>
</dbReference>
<comment type="caution">
    <text evidence="7">The sequence shown here is derived from an EMBL/GenBank/DDBJ whole genome shotgun (WGS) entry which is preliminary data.</text>
</comment>
<keyword evidence="1 4" id="KW-0808">Transferase</keyword>
<keyword evidence="8" id="KW-1185">Reference proteome</keyword>
<feature type="binding site" evidence="4">
    <location>
        <position position="239"/>
    </location>
    <ligand>
        <name>1D-myo-inositol 2-(L-cysteinylamino)-2-deoxy-alpha-D-glucopyranoside</name>
        <dbReference type="ChEBI" id="CHEBI:58887"/>
    </ligand>
</feature>
<organism evidence="7 8">
    <name type="scientific">Phytoactinopolyspora alkaliphila</name>
    <dbReference type="NCBI Taxonomy" id="1783498"/>
    <lineage>
        <taxon>Bacteria</taxon>
        <taxon>Bacillati</taxon>
        <taxon>Actinomycetota</taxon>
        <taxon>Actinomycetes</taxon>
        <taxon>Jiangellales</taxon>
        <taxon>Jiangellaceae</taxon>
        <taxon>Phytoactinopolyspora</taxon>
    </lineage>
</organism>
<proteinExistence type="inferred from homology"/>
<keyword evidence="3 4" id="KW-0012">Acyltransferase</keyword>
<evidence type="ECO:0000313" key="7">
    <source>
        <dbReference type="EMBL" id="NED94963.1"/>
    </source>
</evidence>
<dbReference type="Gene3D" id="3.40.630.30">
    <property type="match status" value="1"/>
</dbReference>
<keyword evidence="2 4" id="KW-0677">Repeat</keyword>
<dbReference type="GO" id="GO:0008999">
    <property type="term" value="F:protein-N-terminal-alanine acetyltransferase activity"/>
    <property type="evidence" value="ECO:0007669"/>
    <property type="project" value="TreeGrafter"/>
</dbReference>
<dbReference type="SUPFAM" id="SSF55729">
    <property type="entry name" value="Acyl-CoA N-acyltransferases (Nat)"/>
    <property type="match status" value="1"/>
</dbReference>
<dbReference type="NCBIfam" id="TIGR03448">
    <property type="entry name" value="mycothiol_MshD"/>
    <property type="match status" value="1"/>
</dbReference>
<feature type="domain" description="N-acetyltransferase" evidence="6">
    <location>
        <begin position="173"/>
        <end position="325"/>
    </location>
</feature>
<feature type="binding site" evidence="4">
    <location>
        <position position="35"/>
    </location>
    <ligand>
        <name>1D-myo-inositol 2-(L-cysteinylamino)-2-deoxy-alpha-D-glucopyranoside</name>
        <dbReference type="ChEBI" id="CHEBI:58887"/>
    </ligand>
</feature>
<feature type="binding site" evidence="4">
    <location>
        <position position="293"/>
    </location>
    <ligand>
        <name>1D-myo-inositol 2-(L-cysteinylamino)-2-deoxy-alpha-D-glucopyranoside</name>
        <dbReference type="ChEBI" id="CHEBI:58887"/>
    </ligand>
</feature>
<evidence type="ECO:0000256" key="1">
    <source>
        <dbReference type="ARBA" id="ARBA00022679"/>
    </source>
</evidence>
<evidence type="ECO:0000256" key="5">
    <source>
        <dbReference type="SAM" id="MobiDB-lite"/>
    </source>
</evidence>
<accession>A0A6N9YIY6</accession>
<feature type="binding site" evidence="4">
    <location>
        <begin position="298"/>
        <end position="303"/>
    </location>
    <ligand>
        <name>acetyl-CoA</name>
        <dbReference type="ChEBI" id="CHEBI:57288"/>
        <label>2</label>
    </ligand>
</feature>
<reference evidence="7 8" key="1">
    <citation type="submission" date="2020-02" db="EMBL/GenBank/DDBJ databases">
        <authorList>
            <person name="Li X.-J."/>
            <person name="Feng X.-M."/>
        </authorList>
    </citation>
    <scope>NUCLEOTIDE SEQUENCE [LARGE SCALE GENOMIC DNA]</scope>
    <source>
        <strain evidence="7 8">CGMCC 4.7225</strain>
    </source>
</reference>
<dbReference type="InterPro" id="IPR050276">
    <property type="entry name" value="MshD_Acetyltransferase"/>
</dbReference>
<dbReference type="PANTHER" id="PTHR43617">
    <property type="entry name" value="L-AMINO ACID N-ACETYLTRANSFERASE"/>
    <property type="match status" value="1"/>
</dbReference>
<dbReference type="GO" id="GO:0010125">
    <property type="term" value="P:mycothiol biosynthetic process"/>
    <property type="evidence" value="ECO:0007669"/>
    <property type="project" value="UniProtKB-UniRule"/>
</dbReference>
<evidence type="ECO:0000256" key="4">
    <source>
        <dbReference type="HAMAP-Rule" id="MF_01698"/>
    </source>
</evidence>
<dbReference type="RefSeq" id="WP_163817293.1">
    <property type="nucleotide sequence ID" value="NZ_JAAGOB010000003.1"/>
</dbReference>
<protein>
    <recommendedName>
        <fullName evidence="4">Mycothiol acetyltransferase</fullName>
        <shortName evidence="4">MSH acetyltransferase</shortName>
        <ecNumber evidence="4">2.3.1.189</ecNumber>
    </recommendedName>
    <alternativeName>
        <fullName evidence="4">Mycothiol synthase</fullName>
    </alternativeName>
</protein>
<feature type="region of interest" description="Disordered" evidence="5">
    <location>
        <begin position="58"/>
        <end position="80"/>
    </location>
</feature>